<dbReference type="PANTHER" id="PTHR46623:SF6">
    <property type="entry name" value="ALPHA_BETA-HYDROLASES SUPERFAMILY PROTEIN"/>
    <property type="match status" value="1"/>
</dbReference>
<keyword evidence="3" id="KW-1185">Reference proteome</keyword>
<dbReference type="STRING" id="1121013.GCA_000426365_00769"/>
<dbReference type="eggNOG" id="COG0412">
    <property type="taxonomic scope" value="Bacteria"/>
</dbReference>
<protein>
    <recommendedName>
        <fullName evidence="1">Dienelactone hydrolase domain-containing protein</fullName>
    </recommendedName>
</protein>
<evidence type="ECO:0000313" key="3">
    <source>
        <dbReference type="Proteomes" id="UP000029391"/>
    </source>
</evidence>
<name>A0A091BBZ6_9GAMM</name>
<feature type="domain" description="Dienelactone hydrolase" evidence="1">
    <location>
        <begin position="14"/>
        <end position="216"/>
    </location>
</feature>
<dbReference type="InterPro" id="IPR029058">
    <property type="entry name" value="AB_hydrolase_fold"/>
</dbReference>
<accession>A0A091BBZ6</accession>
<dbReference type="OrthoDB" id="9787933at2"/>
<dbReference type="RefSeq" id="WP_043797984.1">
    <property type="nucleotide sequence ID" value="NZ_AUFF01000001.1"/>
</dbReference>
<dbReference type="InterPro" id="IPR051049">
    <property type="entry name" value="Dienelactone_hydrolase-like"/>
</dbReference>
<dbReference type="GO" id="GO:0016787">
    <property type="term" value="F:hydrolase activity"/>
    <property type="evidence" value="ECO:0007669"/>
    <property type="project" value="InterPro"/>
</dbReference>
<comment type="caution">
    <text evidence="2">The sequence shown here is derived from an EMBL/GenBank/DDBJ whole genome shotgun (WGS) entry which is preliminary data.</text>
</comment>
<dbReference type="PANTHER" id="PTHR46623">
    <property type="entry name" value="CARBOXYMETHYLENEBUTENOLIDASE-RELATED"/>
    <property type="match status" value="1"/>
</dbReference>
<reference evidence="2 3" key="1">
    <citation type="submission" date="2013-09" db="EMBL/GenBank/DDBJ databases">
        <title>Genome sequencing of Arenimonas composti.</title>
        <authorList>
            <person name="Chen F."/>
            <person name="Wang G."/>
        </authorList>
    </citation>
    <scope>NUCLEOTIDE SEQUENCE [LARGE SCALE GENOMIC DNA]</scope>
    <source>
        <strain evidence="2 3">TR7-09</strain>
    </source>
</reference>
<dbReference type="Proteomes" id="UP000029391">
    <property type="component" value="Unassembled WGS sequence"/>
</dbReference>
<organism evidence="2 3">
    <name type="scientific">Arenimonas composti TR7-09 = DSM 18010</name>
    <dbReference type="NCBI Taxonomy" id="1121013"/>
    <lineage>
        <taxon>Bacteria</taxon>
        <taxon>Pseudomonadati</taxon>
        <taxon>Pseudomonadota</taxon>
        <taxon>Gammaproteobacteria</taxon>
        <taxon>Lysobacterales</taxon>
        <taxon>Lysobacteraceae</taxon>
        <taxon>Arenimonas</taxon>
    </lineage>
</organism>
<dbReference type="EMBL" id="AWXU01000044">
    <property type="protein sequence ID" value="KFN49017.1"/>
    <property type="molecule type" value="Genomic_DNA"/>
</dbReference>
<proteinExistence type="predicted"/>
<dbReference type="Pfam" id="PF01738">
    <property type="entry name" value="DLH"/>
    <property type="match status" value="1"/>
</dbReference>
<dbReference type="InterPro" id="IPR002925">
    <property type="entry name" value="Dienelactn_hydro"/>
</dbReference>
<dbReference type="Gene3D" id="3.40.50.1820">
    <property type="entry name" value="alpha/beta hydrolase"/>
    <property type="match status" value="1"/>
</dbReference>
<sequence length="219" mass="23822">MPSISLNTRHGRISAWLSRPHVTPKGAVIVIQEIFGLTPFVRGVADRFANYGYVAIAPSLFDLVHPGTVLDHDEAGIARGREIREELGFNGALDGVRGAFDFLEAEHKVATVGFCWGASVGFLANTRMGLPSVGYYGAQTVPLLKERPKAPMMLHFGENDASIPPEDVAAHREALPAAEIHVWPDAGHGFAREGHPDHRPEAASQAMSRTLTFLQKNLR</sequence>
<evidence type="ECO:0000259" key="1">
    <source>
        <dbReference type="Pfam" id="PF01738"/>
    </source>
</evidence>
<dbReference type="SUPFAM" id="SSF53474">
    <property type="entry name" value="alpha/beta-Hydrolases"/>
    <property type="match status" value="1"/>
</dbReference>
<gene>
    <name evidence="2" type="ORF">P873_12795</name>
</gene>
<evidence type="ECO:0000313" key="2">
    <source>
        <dbReference type="EMBL" id="KFN49017.1"/>
    </source>
</evidence>
<dbReference type="AlphaFoldDB" id="A0A091BBZ6"/>